<dbReference type="AlphaFoldDB" id="A0A840P3U9"/>
<keyword evidence="3" id="KW-1185">Reference proteome</keyword>
<evidence type="ECO:0000313" key="3">
    <source>
        <dbReference type="Proteomes" id="UP000578449"/>
    </source>
</evidence>
<evidence type="ECO:0000256" key="1">
    <source>
        <dbReference type="SAM" id="MobiDB-lite"/>
    </source>
</evidence>
<dbReference type="Proteomes" id="UP000578449">
    <property type="component" value="Unassembled WGS sequence"/>
</dbReference>
<comment type="caution">
    <text evidence="2">The sequence shown here is derived from an EMBL/GenBank/DDBJ whole genome shotgun (WGS) entry which is preliminary data.</text>
</comment>
<evidence type="ECO:0000313" key="2">
    <source>
        <dbReference type="EMBL" id="MBB5135974.1"/>
    </source>
</evidence>
<accession>A0A840P3U9</accession>
<gene>
    <name evidence="2" type="ORF">HNP84_005718</name>
</gene>
<sequence length="133" mass="14713">MAAESSRYIFRRLFLNLRLATRAACVVTALALGVLPPAAALAAGALCCGYDVLLYALMRPGSRRPLPARLRLALDCADVAAWSLALGQPSDSPPCWPRRWRPRPRPPGGAGRWPCRWRWGPRRPPRCCWPGAR</sequence>
<feature type="region of interest" description="Disordered" evidence="1">
    <location>
        <begin position="88"/>
        <end position="110"/>
    </location>
</feature>
<name>A0A840P3U9_9ACTN</name>
<organism evidence="2 3">
    <name type="scientific">Thermocatellispora tengchongensis</name>
    <dbReference type="NCBI Taxonomy" id="1073253"/>
    <lineage>
        <taxon>Bacteria</taxon>
        <taxon>Bacillati</taxon>
        <taxon>Actinomycetota</taxon>
        <taxon>Actinomycetes</taxon>
        <taxon>Streptosporangiales</taxon>
        <taxon>Streptosporangiaceae</taxon>
        <taxon>Thermocatellispora</taxon>
    </lineage>
</organism>
<protein>
    <submittedName>
        <fullName evidence="2">Uncharacterized protein</fullName>
    </submittedName>
</protein>
<proteinExistence type="predicted"/>
<dbReference type="EMBL" id="JACHGN010000012">
    <property type="protein sequence ID" value="MBB5135974.1"/>
    <property type="molecule type" value="Genomic_DNA"/>
</dbReference>
<reference evidence="2 3" key="1">
    <citation type="submission" date="2020-08" db="EMBL/GenBank/DDBJ databases">
        <title>Genomic Encyclopedia of Type Strains, Phase IV (KMG-IV): sequencing the most valuable type-strain genomes for metagenomic binning, comparative biology and taxonomic classification.</title>
        <authorList>
            <person name="Goeker M."/>
        </authorList>
    </citation>
    <scope>NUCLEOTIDE SEQUENCE [LARGE SCALE GENOMIC DNA]</scope>
    <source>
        <strain evidence="2 3">DSM 45615</strain>
    </source>
</reference>